<dbReference type="SMR" id="B3LYV2"/>
<dbReference type="PANTHER" id="PTHR11742">
    <property type="entry name" value="MANNOSYL-OLIGOSACCHARIDE ALPHA-1,2-MANNOSIDASE-RELATED"/>
    <property type="match status" value="1"/>
</dbReference>
<dbReference type="InParanoid" id="B3LYV2"/>
<keyword evidence="5 7" id="KW-1015">Disulfide bond</keyword>
<dbReference type="GO" id="GO:0005509">
    <property type="term" value="F:calcium ion binding"/>
    <property type="evidence" value="ECO:0007669"/>
    <property type="project" value="InterPro"/>
</dbReference>
<sequence length="530" mass="61880">MNYFRLYVRRVQYRWHTSNMATKIRFIASVCLFIFIIIYVFLWWRKDFKKERMNLPNQDDIRDENPAVTRKRIKSMMLHAWHNYARLTWGANELRPISGRPYLGGDFGAHRLGATIIESMDTLHIMGLHKELNRSRDWIDQKFTLDRVDDSLSVYELTSRLLAPMLTLYSLTGDDLYKNKAIYIANKILPAFDTPTGIPWRRVVPKEGSTLNRYLDNWALLSEYGALHLEFFYLSEITGSSIYKDRVEGIRITLSNLTKTNGLYPNSIDIKTRQWGRSDFSMHRYYDYLLKSWIQSARCDAKTLAMFQDAMLAVVQNMVVITPDEVTYVSEVQSGNHTHRMTQMACFSGALFVQGAIETLMKFWEKYMLIGIGIVESCYKSFTATPTHIGPEVIGFSEDAKKDIVSHQLNYYNLRPEVAESYMLLYRLTRDDKYRTWGLELVGALEKYCRAPGGYNGIMNVYDSSTETDDVQRSFFLGATLKYLYLLFSGDYVIPLHQWVFNSRGHFLPIKEINDLYREYNFTTMNNNIP</sequence>
<proteinExistence type="inferred from homology"/>
<evidence type="ECO:0000256" key="9">
    <source>
        <dbReference type="SAM" id="Phobius"/>
    </source>
</evidence>
<evidence type="ECO:0000256" key="3">
    <source>
        <dbReference type="ARBA" id="ARBA00007658"/>
    </source>
</evidence>
<keyword evidence="11" id="KW-1185">Reference proteome</keyword>
<dbReference type="GO" id="GO:0004571">
    <property type="term" value="F:mannosyl-oligosaccharide 1,2-alpha-mannosidase activity"/>
    <property type="evidence" value="ECO:0007669"/>
    <property type="project" value="InterPro"/>
</dbReference>
<dbReference type="HOGENOM" id="CLU_003818_3_2_1"/>
<dbReference type="eggNOG" id="KOG2204">
    <property type="taxonomic scope" value="Eukaryota"/>
</dbReference>
<dbReference type="PANTHER" id="PTHR11742:SF6">
    <property type="entry name" value="MANNOSYL-OLIGOSACCHARIDE ALPHA-1,2-MANNOSIDASE IA-RELATED"/>
    <property type="match status" value="1"/>
</dbReference>
<name>B3LYV2_DROAN</name>
<dbReference type="FunCoup" id="B3LYV2">
    <property type="interactions" value="211"/>
</dbReference>
<keyword evidence="9" id="KW-0812">Transmembrane</keyword>
<dbReference type="GO" id="GO:0000139">
    <property type="term" value="C:Golgi membrane"/>
    <property type="evidence" value="ECO:0007669"/>
    <property type="project" value="TreeGrafter"/>
</dbReference>
<comment type="pathway">
    <text evidence="2">Protein modification; protein glycosylation.</text>
</comment>
<evidence type="ECO:0000256" key="4">
    <source>
        <dbReference type="ARBA" id="ARBA00022801"/>
    </source>
</evidence>
<keyword evidence="4 8" id="KW-0378">Hydrolase</keyword>
<feature type="binding site" evidence="6">
    <location>
        <position position="503"/>
    </location>
    <ligand>
        <name>Ca(2+)</name>
        <dbReference type="ChEBI" id="CHEBI:29108"/>
    </ligand>
</feature>
<evidence type="ECO:0000313" key="10">
    <source>
        <dbReference type="EMBL" id="EDV44068.2"/>
    </source>
</evidence>
<organism evidence="10 11">
    <name type="scientific">Drosophila ananassae</name>
    <name type="common">Fruit fly</name>
    <dbReference type="NCBI Taxonomy" id="7217"/>
    <lineage>
        <taxon>Eukaryota</taxon>
        <taxon>Metazoa</taxon>
        <taxon>Ecdysozoa</taxon>
        <taxon>Arthropoda</taxon>
        <taxon>Hexapoda</taxon>
        <taxon>Insecta</taxon>
        <taxon>Pterygota</taxon>
        <taxon>Neoptera</taxon>
        <taxon>Endopterygota</taxon>
        <taxon>Diptera</taxon>
        <taxon>Brachycera</taxon>
        <taxon>Muscomorpha</taxon>
        <taxon>Ephydroidea</taxon>
        <taxon>Drosophilidae</taxon>
        <taxon>Drosophila</taxon>
        <taxon>Sophophora</taxon>
    </lineage>
</organism>
<dbReference type="KEGG" id="dan:6499016"/>
<accession>B3LYV2</accession>
<keyword evidence="6" id="KW-0479">Metal-binding</keyword>
<dbReference type="EMBL" id="CH902617">
    <property type="protein sequence ID" value="EDV44068.2"/>
    <property type="molecule type" value="Genomic_DNA"/>
</dbReference>
<evidence type="ECO:0000256" key="7">
    <source>
        <dbReference type="PIRSR" id="PIRSR601382-3"/>
    </source>
</evidence>
<dbReference type="GO" id="GO:0005783">
    <property type="term" value="C:endoplasmic reticulum"/>
    <property type="evidence" value="ECO:0007669"/>
    <property type="project" value="TreeGrafter"/>
</dbReference>
<keyword evidence="8 10" id="KW-0326">Glycosidase</keyword>
<dbReference type="Gene3D" id="1.50.10.10">
    <property type="match status" value="1"/>
</dbReference>
<dbReference type="OrthoDB" id="8118055at2759"/>
<reference evidence="10 11" key="1">
    <citation type="journal article" date="2007" name="Nature">
        <title>Evolution of genes and genomes on the Drosophila phylogeny.</title>
        <authorList>
            <consortium name="Drosophila 12 Genomes Consortium"/>
            <person name="Clark A.G."/>
            <person name="Eisen M.B."/>
            <person name="Smith D.R."/>
            <person name="Bergman C.M."/>
            <person name="Oliver B."/>
            <person name="Markow T.A."/>
            <person name="Kaufman T.C."/>
            <person name="Kellis M."/>
            <person name="Gelbart W."/>
            <person name="Iyer V.N."/>
            <person name="Pollard D.A."/>
            <person name="Sackton T.B."/>
            <person name="Larracuente A.M."/>
            <person name="Singh N.D."/>
            <person name="Abad J.P."/>
            <person name="Abt D.N."/>
            <person name="Adryan B."/>
            <person name="Aguade M."/>
            <person name="Akashi H."/>
            <person name="Anderson W.W."/>
            <person name="Aquadro C.F."/>
            <person name="Ardell D.H."/>
            <person name="Arguello R."/>
            <person name="Artieri C.G."/>
            <person name="Barbash D.A."/>
            <person name="Barker D."/>
            <person name="Barsanti P."/>
            <person name="Batterham P."/>
            <person name="Batzoglou S."/>
            <person name="Begun D."/>
            <person name="Bhutkar A."/>
            <person name="Blanco E."/>
            <person name="Bosak S.A."/>
            <person name="Bradley R.K."/>
            <person name="Brand A.D."/>
            <person name="Brent M.R."/>
            <person name="Brooks A.N."/>
            <person name="Brown R.H."/>
            <person name="Butlin R.K."/>
            <person name="Caggese C."/>
            <person name="Calvi B.R."/>
            <person name="Bernardo de Carvalho A."/>
            <person name="Caspi A."/>
            <person name="Castrezana S."/>
            <person name="Celniker S.E."/>
            <person name="Chang J.L."/>
            <person name="Chapple C."/>
            <person name="Chatterji S."/>
            <person name="Chinwalla A."/>
            <person name="Civetta A."/>
            <person name="Clifton S.W."/>
            <person name="Comeron J.M."/>
            <person name="Costello J.C."/>
            <person name="Coyne J.A."/>
            <person name="Daub J."/>
            <person name="David R.G."/>
            <person name="Delcher A.L."/>
            <person name="Delehaunty K."/>
            <person name="Do C.B."/>
            <person name="Ebling H."/>
            <person name="Edwards K."/>
            <person name="Eickbush T."/>
            <person name="Evans J.D."/>
            <person name="Filipski A."/>
            <person name="Findeiss S."/>
            <person name="Freyhult E."/>
            <person name="Fulton L."/>
            <person name="Fulton R."/>
            <person name="Garcia A.C."/>
            <person name="Gardiner A."/>
            <person name="Garfield D.A."/>
            <person name="Garvin B.E."/>
            <person name="Gibson G."/>
            <person name="Gilbert D."/>
            <person name="Gnerre S."/>
            <person name="Godfrey J."/>
            <person name="Good R."/>
            <person name="Gotea V."/>
            <person name="Gravely B."/>
            <person name="Greenberg A.J."/>
            <person name="Griffiths-Jones S."/>
            <person name="Gross S."/>
            <person name="Guigo R."/>
            <person name="Gustafson E.A."/>
            <person name="Haerty W."/>
            <person name="Hahn M.W."/>
            <person name="Halligan D.L."/>
            <person name="Halpern A.L."/>
            <person name="Halter G.M."/>
            <person name="Han M.V."/>
            <person name="Heger A."/>
            <person name="Hillier L."/>
            <person name="Hinrichs A.S."/>
            <person name="Holmes I."/>
            <person name="Hoskins R.A."/>
            <person name="Hubisz M.J."/>
            <person name="Hultmark D."/>
            <person name="Huntley M.A."/>
            <person name="Jaffe D.B."/>
            <person name="Jagadeeshan S."/>
            <person name="Jeck W.R."/>
            <person name="Johnson J."/>
            <person name="Jones C.D."/>
            <person name="Jordan W.C."/>
            <person name="Karpen G.H."/>
            <person name="Kataoka E."/>
            <person name="Keightley P.D."/>
            <person name="Kheradpour P."/>
            <person name="Kirkness E.F."/>
            <person name="Koerich L.B."/>
            <person name="Kristiansen K."/>
            <person name="Kudrna D."/>
            <person name="Kulathinal R.J."/>
            <person name="Kumar S."/>
            <person name="Kwok R."/>
            <person name="Lander E."/>
            <person name="Langley C.H."/>
            <person name="Lapoint R."/>
            <person name="Lazzaro B.P."/>
            <person name="Lee S.J."/>
            <person name="Levesque L."/>
            <person name="Li R."/>
            <person name="Lin C.F."/>
            <person name="Lin M.F."/>
            <person name="Lindblad-Toh K."/>
            <person name="Llopart A."/>
            <person name="Long M."/>
            <person name="Low L."/>
            <person name="Lozovsky E."/>
            <person name="Lu J."/>
            <person name="Luo M."/>
            <person name="Machado C.A."/>
            <person name="Makalowski W."/>
            <person name="Marzo M."/>
            <person name="Matsuda M."/>
            <person name="Matzkin L."/>
            <person name="McAllister B."/>
            <person name="McBride C.S."/>
            <person name="McKernan B."/>
            <person name="McKernan K."/>
            <person name="Mendez-Lago M."/>
            <person name="Minx P."/>
            <person name="Mollenhauer M.U."/>
            <person name="Montooth K."/>
            <person name="Mount S.M."/>
            <person name="Mu X."/>
            <person name="Myers E."/>
            <person name="Negre B."/>
            <person name="Newfeld S."/>
            <person name="Nielsen R."/>
            <person name="Noor M.A."/>
            <person name="O'Grady P."/>
            <person name="Pachter L."/>
            <person name="Papaceit M."/>
            <person name="Parisi M.J."/>
            <person name="Parisi M."/>
            <person name="Parts L."/>
            <person name="Pedersen J.S."/>
            <person name="Pesole G."/>
            <person name="Phillippy A.M."/>
            <person name="Ponting C.P."/>
            <person name="Pop M."/>
            <person name="Porcelli D."/>
            <person name="Powell J.R."/>
            <person name="Prohaska S."/>
            <person name="Pruitt K."/>
            <person name="Puig M."/>
            <person name="Quesneville H."/>
            <person name="Ram K.R."/>
            <person name="Rand D."/>
            <person name="Rasmussen M.D."/>
            <person name="Reed L.K."/>
            <person name="Reenan R."/>
            <person name="Reily A."/>
            <person name="Remington K.A."/>
            <person name="Rieger T.T."/>
            <person name="Ritchie M.G."/>
            <person name="Robin C."/>
            <person name="Rogers Y.H."/>
            <person name="Rohde C."/>
            <person name="Rozas J."/>
            <person name="Rubenfield M.J."/>
            <person name="Ruiz A."/>
            <person name="Russo S."/>
            <person name="Salzberg S.L."/>
            <person name="Sanchez-Gracia A."/>
            <person name="Saranga D.J."/>
            <person name="Sato H."/>
            <person name="Schaeffer S.W."/>
            <person name="Schatz M.C."/>
            <person name="Schlenke T."/>
            <person name="Schwartz R."/>
            <person name="Segarra C."/>
            <person name="Singh R.S."/>
            <person name="Sirot L."/>
            <person name="Sirota M."/>
            <person name="Sisneros N.B."/>
            <person name="Smith C.D."/>
            <person name="Smith T.F."/>
            <person name="Spieth J."/>
            <person name="Stage D.E."/>
            <person name="Stark A."/>
            <person name="Stephan W."/>
            <person name="Strausberg R.L."/>
            <person name="Strempel S."/>
            <person name="Sturgill D."/>
            <person name="Sutton G."/>
            <person name="Sutton G.G."/>
            <person name="Tao W."/>
            <person name="Teichmann S."/>
            <person name="Tobari Y.N."/>
            <person name="Tomimura Y."/>
            <person name="Tsolas J.M."/>
            <person name="Valente V.L."/>
            <person name="Venter E."/>
            <person name="Venter J.C."/>
            <person name="Vicario S."/>
            <person name="Vieira F.G."/>
            <person name="Vilella A.J."/>
            <person name="Villasante A."/>
            <person name="Walenz B."/>
            <person name="Wang J."/>
            <person name="Wasserman M."/>
            <person name="Watts T."/>
            <person name="Wilson D."/>
            <person name="Wilson R.K."/>
            <person name="Wing R.A."/>
            <person name="Wolfner M.F."/>
            <person name="Wong A."/>
            <person name="Wong G.K."/>
            <person name="Wu C.I."/>
            <person name="Wu G."/>
            <person name="Yamamoto D."/>
            <person name="Yang H.P."/>
            <person name="Yang S.P."/>
            <person name="Yorke J.A."/>
            <person name="Yoshida K."/>
            <person name="Zdobnov E."/>
            <person name="Zhang P."/>
            <person name="Zhang Y."/>
            <person name="Zimin A.V."/>
            <person name="Baldwin J."/>
            <person name="Abdouelleil A."/>
            <person name="Abdulkadir J."/>
            <person name="Abebe A."/>
            <person name="Abera B."/>
            <person name="Abreu J."/>
            <person name="Acer S.C."/>
            <person name="Aftuck L."/>
            <person name="Alexander A."/>
            <person name="An P."/>
            <person name="Anderson E."/>
            <person name="Anderson S."/>
            <person name="Arachi H."/>
            <person name="Azer M."/>
            <person name="Bachantsang P."/>
            <person name="Barry A."/>
            <person name="Bayul T."/>
            <person name="Berlin A."/>
            <person name="Bessette D."/>
            <person name="Bloom T."/>
            <person name="Blye J."/>
            <person name="Boguslavskiy L."/>
            <person name="Bonnet C."/>
            <person name="Boukhgalter B."/>
            <person name="Bourzgui I."/>
            <person name="Brown A."/>
            <person name="Cahill P."/>
            <person name="Channer S."/>
            <person name="Cheshatsang Y."/>
            <person name="Chuda L."/>
            <person name="Citroen M."/>
            <person name="Collymore A."/>
            <person name="Cooke P."/>
            <person name="Costello M."/>
            <person name="D'Aco K."/>
            <person name="Daza R."/>
            <person name="De Haan G."/>
            <person name="DeGray S."/>
            <person name="DeMaso C."/>
            <person name="Dhargay N."/>
            <person name="Dooley K."/>
            <person name="Dooley E."/>
            <person name="Doricent M."/>
            <person name="Dorje P."/>
            <person name="Dorjee K."/>
            <person name="Dupes A."/>
            <person name="Elong R."/>
            <person name="Falk J."/>
            <person name="Farina A."/>
            <person name="Faro S."/>
            <person name="Ferguson D."/>
            <person name="Fisher S."/>
            <person name="Foley C.D."/>
            <person name="Franke A."/>
            <person name="Friedrich D."/>
            <person name="Gadbois L."/>
            <person name="Gearin G."/>
            <person name="Gearin C.R."/>
            <person name="Giannoukos G."/>
            <person name="Goode T."/>
            <person name="Graham J."/>
            <person name="Grandbois E."/>
            <person name="Grewal S."/>
            <person name="Gyaltsen K."/>
            <person name="Hafez N."/>
            <person name="Hagos B."/>
            <person name="Hall J."/>
            <person name="Henson C."/>
            <person name="Hollinger A."/>
            <person name="Honan T."/>
            <person name="Huard M.D."/>
            <person name="Hughes L."/>
            <person name="Hurhula B."/>
            <person name="Husby M.E."/>
            <person name="Kamat A."/>
            <person name="Kanga B."/>
            <person name="Kashin S."/>
            <person name="Khazanovich D."/>
            <person name="Kisner P."/>
            <person name="Lance K."/>
            <person name="Lara M."/>
            <person name="Lee W."/>
            <person name="Lennon N."/>
            <person name="Letendre F."/>
            <person name="LeVine R."/>
            <person name="Lipovsky A."/>
            <person name="Liu X."/>
            <person name="Liu J."/>
            <person name="Liu S."/>
            <person name="Lokyitsang T."/>
            <person name="Lokyitsang Y."/>
            <person name="Lubonja R."/>
            <person name="Lui A."/>
            <person name="MacDonald P."/>
            <person name="Magnisalis V."/>
            <person name="Maru K."/>
            <person name="Matthews C."/>
            <person name="McCusker W."/>
            <person name="McDonough S."/>
            <person name="Mehta T."/>
            <person name="Meldrim J."/>
            <person name="Meneus L."/>
            <person name="Mihai O."/>
            <person name="Mihalev A."/>
            <person name="Mihova T."/>
            <person name="Mittelman R."/>
            <person name="Mlenga V."/>
            <person name="Montmayeur A."/>
            <person name="Mulrain L."/>
            <person name="Navidi A."/>
            <person name="Naylor J."/>
            <person name="Negash T."/>
            <person name="Nguyen T."/>
            <person name="Nguyen N."/>
            <person name="Nicol R."/>
            <person name="Norbu C."/>
            <person name="Norbu N."/>
            <person name="Novod N."/>
            <person name="O'Neill B."/>
            <person name="Osman S."/>
            <person name="Markiewicz E."/>
            <person name="Oyono O.L."/>
            <person name="Patti C."/>
            <person name="Phunkhang P."/>
            <person name="Pierre F."/>
            <person name="Priest M."/>
            <person name="Raghuraman S."/>
            <person name="Rege F."/>
            <person name="Reyes R."/>
            <person name="Rise C."/>
            <person name="Rogov P."/>
            <person name="Ross K."/>
            <person name="Ryan E."/>
            <person name="Settipalli S."/>
            <person name="Shea T."/>
            <person name="Sherpa N."/>
            <person name="Shi L."/>
            <person name="Shih D."/>
            <person name="Sparrow T."/>
            <person name="Spaulding J."/>
            <person name="Stalker J."/>
            <person name="Stange-Thomann N."/>
            <person name="Stavropoulos S."/>
            <person name="Stone C."/>
            <person name="Strader C."/>
            <person name="Tesfaye S."/>
            <person name="Thomson T."/>
            <person name="Thoulutsang Y."/>
            <person name="Thoulutsang D."/>
            <person name="Topham K."/>
            <person name="Topping I."/>
            <person name="Tsamla T."/>
            <person name="Vassiliev H."/>
            <person name="Vo A."/>
            <person name="Wangchuk T."/>
            <person name="Wangdi T."/>
            <person name="Weiand M."/>
            <person name="Wilkinson J."/>
            <person name="Wilson A."/>
            <person name="Yadav S."/>
            <person name="Young G."/>
            <person name="Yu Q."/>
            <person name="Zembek L."/>
            <person name="Zhong D."/>
            <person name="Zimmer A."/>
            <person name="Zwirko Z."/>
            <person name="Jaffe D.B."/>
            <person name="Alvarez P."/>
            <person name="Brockman W."/>
            <person name="Butler J."/>
            <person name="Chin C."/>
            <person name="Gnerre S."/>
            <person name="Grabherr M."/>
            <person name="Kleber M."/>
            <person name="Mauceli E."/>
            <person name="MacCallum I."/>
        </authorList>
    </citation>
    <scope>NUCLEOTIDE SEQUENCE [LARGE SCALE GENOMIC DNA]</scope>
    <source>
        <strain evidence="11">Tucson 14024-0371.13</strain>
    </source>
</reference>
<dbReference type="PRINTS" id="PR00747">
    <property type="entry name" value="GLYHDRLASE47"/>
</dbReference>
<comment type="cofactor">
    <cofactor evidence="1 6">
        <name>Ca(2+)</name>
        <dbReference type="ChEBI" id="CHEBI:29108"/>
    </cofactor>
</comment>
<dbReference type="GO" id="GO:0005975">
    <property type="term" value="P:carbohydrate metabolic process"/>
    <property type="evidence" value="ECO:0007669"/>
    <property type="project" value="InterPro"/>
</dbReference>
<dbReference type="GeneID" id="6499016"/>
<dbReference type="InterPro" id="IPR001382">
    <property type="entry name" value="Glyco_hydro_47"/>
</dbReference>
<keyword evidence="6" id="KW-0106">Calcium</keyword>
<dbReference type="InterPro" id="IPR050749">
    <property type="entry name" value="Glycosyl_Hydrolase_47"/>
</dbReference>
<dbReference type="Proteomes" id="UP000007801">
    <property type="component" value="Unassembled WGS sequence"/>
</dbReference>
<keyword evidence="9" id="KW-0472">Membrane</keyword>
<dbReference type="InterPro" id="IPR036026">
    <property type="entry name" value="Seven-hairpin_glycosidases"/>
</dbReference>
<evidence type="ECO:0000256" key="8">
    <source>
        <dbReference type="RuleBase" id="RU361193"/>
    </source>
</evidence>
<dbReference type="STRING" id="7217.B3LYV2"/>
<evidence type="ECO:0000256" key="2">
    <source>
        <dbReference type="ARBA" id="ARBA00004922"/>
    </source>
</evidence>
<dbReference type="SUPFAM" id="SSF48225">
    <property type="entry name" value="Seven-hairpin glycosidases"/>
    <property type="match status" value="1"/>
</dbReference>
<feature type="transmembrane region" description="Helical" evidence="9">
    <location>
        <begin position="24"/>
        <end position="44"/>
    </location>
</feature>
<dbReference type="EC" id="3.2.1.-" evidence="8"/>
<evidence type="ECO:0000256" key="5">
    <source>
        <dbReference type="ARBA" id="ARBA00023157"/>
    </source>
</evidence>
<evidence type="ECO:0000256" key="1">
    <source>
        <dbReference type="ARBA" id="ARBA00001913"/>
    </source>
</evidence>
<comment type="similarity">
    <text evidence="3 8">Belongs to the glycosyl hydrolase 47 family.</text>
</comment>
<dbReference type="Pfam" id="PF01532">
    <property type="entry name" value="Glyco_hydro_47"/>
    <property type="match status" value="1"/>
</dbReference>
<evidence type="ECO:0000313" key="11">
    <source>
        <dbReference type="Proteomes" id="UP000007801"/>
    </source>
</evidence>
<keyword evidence="9" id="KW-1133">Transmembrane helix</keyword>
<protein>
    <recommendedName>
        <fullName evidence="8">alpha-1,2-Mannosidase</fullName>
        <ecNumber evidence="8">3.2.1.-</ecNumber>
    </recommendedName>
</protein>
<gene>
    <name evidence="10" type="primary">Dana\GF16219</name>
    <name evidence="10" type="synonym">dana_GLEANR_17489</name>
    <name evidence="10" type="ORF">GF16219</name>
</gene>
<feature type="disulfide bond" evidence="7">
    <location>
        <begin position="346"/>
        <end position="378"/>
    </location>
</feature>
<dbReference type="CTD" id="318624"/>
<evidence type="ECO:0000256" key="6">
    <source>
        <dbReference type="PIRSR" id="PIRSR601382-2"/>
    </source>
</evidence>
<dbReference type="AlphaFoldDB" id="B3LYV2"/>
<dbReference type="InterPro" id="IPR012341">
    <property type="entry name" value="6hp_glycosidase-like_sf"/>
</dbReference>